<dbReference type="AlphaFoldDB" id="A0A5C6VAT3"/>
<feature type="signal peptide" evidence="1">
    <location>
        <begin position="1"/>
        <end position="15"/>
    </location>
</feature>
<keyword evidence="3" id="KW-1185">Reference proteome</keyword>
<name>A0A5C6VAT3_9FLAO</name>
<dbReference type="Proteomes" id="UP000321168">
    <property type="component" value="Unassembled WGS sequence"/>
</dbReference>
<gene>
    <name evidence="2" type="ORF">FRX97_02250</name>
</gene>
<organism evidence="2 3">
    <name type="scientific">Luteibaculum oceani</name>
    <dbReference type="NCBI Taxonomy" id="1294296"/>
    <lineage>
        <taxon>Bacteria</taxon>
        <taxon>Pseudomonadati</taxon>
        <taxon>Bacteroidota</taxon>
        <taxon>Flavobacteriia</taxon>
        <taxon>Flavobacteriales</taxon>
        <taxon>Luteibaculaceae</taxon>
        <taxon>Luteibaculum</taxon>
    </lineage>
</organism>
<evidence type="ECO:0000313" key="3">
    <source>
        <dbReference type="Proteomes" id="UP000321168"/>
    </source>
</evidence>
<dbReference type="EMBL" id="VORB01000002">
    <property type="protein sequence ID" value="TXC81934.1"/>
    <property type="molecule type" value="Genomic_DNA"/>
</dbReference>
<evidence type="ECO:0008006" key="4">
    <source>
        <dbReference type="Google" id="ProtNLM"/>
    </source>
</evidence>
<protein>
    <recommendedName>
        <fullName evidence="4">Lipoprotein</fullName>
    </recommendedName>
</protein>
<comment type="caution">
    <text evidence="2">The sequence shown here is derived from an EMBL/GenBank/DDBJ whole genome shotgun (WGS) entry which is preliminary data.</text>
</comment>
<accession>A0A5C6VAT3</accession>
<dbReference type="OrthoDB" id="1467499at2"/>
<dbReference type="RefSeq" id="WP_147012956.1">
    <property type="nucleotide sequence ID" value="NZ_VORB01000002.1"/>
</dbReference>
<feature type="chain" id="PRO_5022938489" description="Lipoprotein" evidence="1">
    <location>
        <begin position="16"/>
        <end position="260"/>
    </location>
</feature>
<reference evidence="2 3" key="1">
    <citation type="submission" date="2019-08" db="EMBL/GenBank/DDBJ databases">
        <title>Genome of Luteibaculum oceani JCM 18817.</title>
        <authorList>
            <person name="Bowman J.P."/>
        </authorList>
    </citation>
    <scope>NUCLEOTIDE SEQUENCE [LARGE SCALE GENOMIC DNA]</scope>
    <source>
        <strain evidence="2 3">JCM 18817</strain>
    </source>
</reference>
<keyword evidence="1" id="KW-0732">Signal</keyword>
<proteinExistence type="predicted"/>
<evidence type="ECO:0000313" key="2">
    <source>
        <dbReference type="EMBL" id="TXC81934.1"/>
    </source>
</evidence>
<evidence type="ECO:0000256" key="1">
    <source>
        <dbReference type="SAM" id="SignalP"/>
    </source>
</evidence>
<sequence>MIRILSLFLVLFCLACNNAIPRFQDHVRIALIPFASGDTAYAMPELVKSEGLAPYHWRLSYLLTGVPKLHAPENRYKMDSIGSHYPDSNRVIRMFLEEYSKDERMVNAFETSIAAIMDPNFRKEKIYTMDEALEVASVFFYADQVNPDSTVRTKVCIGINGVEEAKWMDDRLLLEAFCYEAIFTEVIKDSSALDNMYDLHKRAVVKAAKDSLENLDQYLLDVRKNLMVEMRREPELRKRLREYYALHEKSLAFQLTGESE</sequence>